<reference evidence="2 3" key="1">
    <citation type="journal article" date="2004" name="Proc. Natl. Acad. Sci. U.S.A.">
        <title>Structural flexibility in the Burkholderia mallei genome.</title>
        <authorList>
            <person name="Nierman W.C."/>
            <person name="DeShazer D."/>
            <person name="Kim H.S."/>
            <person name="Tettelin H."/>
            <person name="Nelson K.E."/>
            <person name="Feldblyum T."/>
            <person name="Ulrich R.L."/>
            <person name="Ronning C.M."/>
            <person name="Brinkac L.M."/>
            <person name="Daugherty S.C."/>
            <person name="Davidsen T.D."/>
            <person name="Deboy R.T."/>
            <person name="Dimitrov G."/>
            <person name="Dodson R.J."/>
            <person name="Durkin A.S."/>
            <person name="Gwinn M.L."/>
            <person name="Haft D.H."/>
            <person name="Khouri H."/>
            <person name="Kolonay J.F."/>
            <person name="Madupu R."/>
            <person name="Mohammoud Y."/>
            <person name="Nelson W.C."/>
            <person name="Radune D."/>
            <person name="Romero C.M."/>
            <person name="Sarria S."/>
            <person name="Selengut J."/>
            <person name="Shamblin C."/>
            <person name="Sullivan S.A."/>
            <person name="White O."/>
            <person name="Yu Y."/>
            <person name="Zafar N."/>
            <person name="Zhou L."/>
            <person name="Fraser C.M."/>
        </authorList>
    </citation>
    <scope>NUCLEOTIDE SEQUENCE [LARGE SCALE GENOMIC DNA]</scope>
    <source>
        <strain evidence="2 3">ATCC 23344</strain>
    </source>
</reference>
<dbReference type="eggNOG" id="ENOG50318VV">
    <property type="taxonomic scope" value="Bacteria"/>
</dbReference>
<dbReference type="KEGG" id="bma:BMAA1597.1"/>
<feature type="region of interest" description="Disordered" evidence="1">
    <location>
        <begin position="1"/>
        <end position="158"/>
    </location>
</feature>
<dbReference type="HOGENOM" id="CLU_523452_0_0_4"/>
<organism evidence="2 3">
    <name type="scientific">Burkholderia mallei (strain ATCC 23344)</name>
    <dbReference type="NCBI Taxonomy" id="243160"/>
    <lineage>
        <taxon>Bacteria</taxon>
        <taxon>Pseudomonadati</taxon>
        <taxon>Pseudomonadota</taxon>
        <taxon>Betaproteobacteria</taxon>
        <taxon>Burkholderiales</taxon>
        <taxon>Burkholderiaceae</taxon>
        <taxon>Burkholderia</taxon>
        <taxon>pseudomallei group</taxon>
    </lineage>
</organism>
<keyword evidence="3" id="KW-1185">Reference proteome</keyword>
<dbReference type="PATRIC" id="fig|243160.12.peg.5183"/>
<evidence type="ECO:0000313" key="3">
    <source>
        <dbReference type="Proteomes" id="UP000006693"/>
    </source>
</evidence>
<proteinExistence type="predicted"/>
<sequence>MREPRPTRARNGACSPTDEPRLVHVGRHRPPGLSTNGAAGCSDRSASAREPASRSRIVALSSTHARASGHAPASKQRARRRRKLIEELDRRRRPLRRGGRRERAHAGLRRLEPGQAGTNPASAAPPGSRRVAPRRRGDARRPVRPPIDPKLSRPFFPRQTYDDCRASSASTYGDPMKKLKYAAALLTAVAMSPSWSQASTLVAQSHVDGVSRAEPAKIGEQLAARRASLPTLPRPLPTLSAGAIRQAGLRAPLAKRQATLAAPAAATVAPPVANCTDVTIGAAYNAATAPAGQADCFQFVAPSATKIVAYVVNLPANEQHDAHLVQVNEDGSWTVLDSQADLSPNKIVEAVPNGPVRLLLLVSAQQGAGNAPFQFQVLGTTGYDSYEPNDSILHPTKLTGNQLISANLDTVADFDYYAVQVPSTQTANYVTFKGAGTQTAELETAPNTWATLASGTSYNITSPAGATLMFRVYDKGTTAPAAQAYTLRISDGAGTAGFYRFLDEENITHLVRGNENVARVVSAGTIAWDSTGNVRLPPGERIWLRAYDSAGPNGPNTLLSETSGYTDANGNLLVNLNVGVCQGGGTMTGDFNTMSVPSDRWRITYNPYAFVVAYLDNAQIRAQTSIKHFTHICTEQYLGRK</sequence>
<evidence type="ECO:0000256" key="1">
    <source>
        <dbReference type="SAM" id="MobiDB-lite"/>
    </source>
</evidence>
<feature type="compositionally biased region" description="Low complexity" evidence="1">
    <location>
        <begin position="120"/>
        <end position="130"/>
    </location>
</feature>
<name>A0A0H2WES7_BURMA</name>
<dbReference type="Proteomes" id="UP000006693">
    <property type="component" value="Chromosome 2"/>
</dbReference>
<accession>A0A0H2WES7</accession>
<gene>
    <name evidence="2" type="ordered locus">BMAA1597.1</name>
</gene>
<protein>
    <submittedName>
        <fullName evidence="2">Uncharacterized protein</fullName>
    </submittedName>
</protein>
<dbReference type="Gene3D" id="2.60.120.380">
    <property type="match status" value="1"/>
</dbReference>
<dbReference type="EMBL" id="CP000011">
    <property type="protein sequence ID" value="AAU47164.1"/>
    <property type="molecule type" value="Genomic_DNA"/>
</dbReference>
<dbReference type="AlphaFoldDB" id="A0A0H2WES7"/>
<feature type="compositionally biased region" description="Basic residues" evidence="1">
    <location>
        <begin position="91"/>
        <end position="108"/>
    </location>
</feature>
<evidence type="ECO:0000313" key="2">
    <source>
        <dbReference type="EMBL" id="AAU47164.1"/>
    </source>
</evidence>
<feature type="compositionally biased region" description="Low complexity" evidence="1">
    <location>
        <begin position="44"/>
        <end position="56"/>
    </location>
</feature>